<evidence type="ECO:0000313" key="2">
    <source>
        <dbReference type="Proteomes" id="UP000053237"/>
    </source>
</evidence>
<protein>
    <submittedName>
        <fullName evidence="1">Uncharacterized protein</fullName>
    </submittedName>
</protein>
<name>A0A024FX23_9STRA</name>
<keyword evidence="2" id="KW-1185">Reference proteome</keyword>
<comment type="caution">
    <text evidence="1">The sequence shown here is derived from an EMBL/GenBank/DDBJ whole genome shotgun (WGS) entry which is preliminary data.</text>
</comment>
<dbReference type="AlphaFoldDB" id="A0A024FX23"/>
<organism evidence="1 2">
    <name type="scientific">Albugo candida</name>
    <dbReference type="NCBI Taxonomy" id="65357"/>
    <lineage>
        <taxon>Eukaryota</taxon>
        <taxon>Sar</taxon>
        <taxon>Stramenopiles</taxon>
        <taxon>Oomycota</taxon>
        <taxon>Peronosporomycetes</taxon>
        <taxon>Albuginales</taxon>
        <taxon>Albuginaceae</taxon>
        <taxon>Albugo</taxon>
    </lineage>
</organism>
<dbReference type="Proteomes" id="UP000053237">
    <property type="component" value="Unassembled WGS sequence"/>
</dbReference>
<sequence length="136" mass="15575">MIGYLRRQQKFIYEMKFKSSYYITVRWSSFGSGNLLISEASRPCDDLSHEKDVPWRPKDEWWLLSIVVDKFLDMIKPTSSSLQGNNLTLGQQIIQLPSLNKDFKGAIGGSQTPNVEIKEDDILLEDARFQSGDLSL</sequence>
<accession>A0A024FX23</accession>
<reference evidence="1 2" key="1">
    <citation type="submission" date="2012-05" db="EMBL/GenBank/DDBJ databases">
        <title>Recombination and specialization in a pathogen metapopulation.</title>
        <authorList>
            <person name="Gardiner A."/>
            <person name="Kemen E."/>
            <person name="Schultz-Larsen T."/>
            <person name="MacLean D."/>
            <person name="Van Oosterhout C."/>
            <person name="Jones J.D.G."/>
        </authorList>
    </citation>
    <scope>NUCLEOTIDE SEQUENCE [LARGE SCALE GENOMIC DNA]</scope>
    <source>
        <strain evidence="1 2">Ac Nc2</strain>
    </source>
</reference>
<gene>
    <name evidence="1" type="ORF">BN9_132880</name>
</gene>
<proteinExistence type="predicted"/>
<evidence type="ECO:0000313" key="1">
    <source>
        <dbReference type="EMBL" id="CCI11670.1"/>
    </source>
</evidence>
<dbReference type="InParanoid" id="A0A024FX23"/>
<dbReference type="EMBL" id="CAIX01001500">
    <property type="protein sequence ID" value="CCI11670.1"/>
    <property type="molecule type" value="Genomic_DNA"/>
</dbReference>